<evidence type="ECO:0000256" key="12">
    <source>
        <dbReference type="ARBA" id="ARBA00023198"/>
    </source>
</evidence>
<dbReference type="GO" id="GO:0005886">
    <property type="term" value="C:plasma membrane"/>
    <property type="evidence" value="ECO:0007669"/>
    <property type="project" value="TreeGrafter"/>
</dbReference>
<sequence length="397" mass="44108">MQNRNPLGLSQLKSMVCVAWAGIELVLLGVLGSAGGCPGVCTCYRNTTNCSAANLVSLAPILELLGRDCLVLRLSQNNLSSMGNAGMFNLSSLELLDLSQNHFYSLQPGAFLGLSSLHSLNLSSNYLGLRLSTSNLADSRATVQASDRNQGRVGLSMEVFKGLQQLQELDLSSNGLLWLPKRLLDGLQRLTWLSLANNQLVSLNRVTFEPLVRLQDLHLAGNPWKCDCKLRDFKHWIEWLIYRDGQVDVMQCSLPKDLKGRDIRSLPAEMFSYCLQNRTKELDQPAQPPCLPGRVSNINDCVRQRYRPVSVRRAHGTQIVAGVVCGTVCVMMVVAATYGCIYALVMARYQRQMKNRGQPLIEETEPEADTEDRQGLSPDTLQIEVCDFVHGYRISSF</sequence>
<evidence type="ECO:0000256" key="11">
    <source>
        <dbReference type="ARBA" id="ARBA00023180"/>
    </source>
</evidence>
<evidence type="ECO:0000259" key="15">
    <source>
        <dbReference type="SMART" id="SM00082"/>
    </source>
</evidence>
<evidence type="ECO:0000256" key="3">
    <source>
        <dbReference type="ARBA" id="ARBA00022588"/>
    </source>
</evidence>
<keyword evidence="10 13" id="KW-0472">Membrane</keyword>
<keyword evidence="7" id="KW-0677">Repeat</keyword>
<dbReference type="PANTHER" id="PTHR24365:SF530">
    <property type="entry name" value="MSTPROX-RELATED"/>
    <property type="match status" value="1"/>
</dbReference>
<evidence type="ECO:0000256" key="8">
    <source>
        <dbReference type="ARBA" id="ARBA00022859"/>
    </source>
</evidence>
<dbReference type="GeneID" id="106522097"/>
<name>A0A2I4BRP0_AUSLI</name>
<proteinExistence type="inferred from homology"/>
<keyword evidence="11" id="KW-0325">Glycoprotein</keyword>
<dbReference type="GO" id="GO:0006954">
    <property type="term" value="P:inflammatory response"/>
    <property type="evidence" value="ECO:0007669"/>
    <property type="project" value="UniProtKB-KW"/>
</dbReference>
<dbReference type="GO" id="GO:0045087">
    <property type="term" value="P:innate immune response"/>
    <property type="evidence" value="ECO:0007669"/>
    <property type="project" value="UniProtKB-KW"/>
</dbReference>
<keyword evidence="4" id="KW-0433">Leucine-rich repeat</keyword>
<dbReference type="Pfam" id="PF13855">
    <property type="entry name" value="LRR_8"/>
    <property type="match status" value="2"/>
</dbReference>
<keyword evidence="12" id="KW-0395">Inflammatory response</keyword>
<evidence type="ECO:0000256" key="5">
    <source>
        <dbReference type="ARBA" id="ARBA00022692"/>
    </source>
</evidence>
<comment type="subcellular location">
    <subcellularLocation>
        <location evidence="1">Membrane</location>
        <topology evidence="1">Single-pass membrane protein</topology>
    </subcellularLocation>
</comment>
<keyword evidence="9 13" id="KW-1133">Transmembrane helix</keyword>
<evidence type="ECO:0000256" key="13">
    <source>
        <dbReference type="SAM" id="Phobius"/>
    </source>
</evidence>
<feature type="transmembrane region" description="Helical" evidence="13">
    <location>
        <begin position="319"/>
        <end position="345"/>
    </location>
</feature>
<keyword evidence="16" id="KW-1185">Reference proteome</keyword>
<dbReference type="AlphaFoldDB" id="A0A2I4BRP0"/>
<evidence type="ECO:0000313" key="17">
    <source>
        <dbReference type="RefSeq" id="XP_013870410.1"/>
    </source>
</evidence>
<dbReference type="SUPFAM" id="SSF52058">
    <property type="entry name" value="L domain-like"/>
    <property type="match status" value="1"/>
</dbReference>
<evidence type="ECO:0000256" key="6">
    <source>
        <dbReference type="ARBA" id="ARBA00022729"/>
    </source>
</evidence>
<dbReference type="KEGG" id="alim:106522097"/>
<organism evidence="16 18">
    <name type="scientific">Austrofundulus limnaeus</name>
    <name type="common">Annual killifish</name>
    <dbReference type="NCBI Taxonomy" id="52670"/>
    <lineage>
        <taxon>Eukaryota</taxon>
        <taxon>Metazoa</taxon>
        <taxon>Chordata</taxon>
        <taxon>Craniata</taxon>
        <taxon>Vertebrata</taxon>
        <taxon>Euteleostomi</taxon>
        <taxon>Actinopterygii</taxon>
        <taxon>Neopterygii</taxon>
        <taxon>Teleostei</taxon>
        <taxon>Neoteleostei</taxon>
        <taxon>Acanthomorphata</taxon>
        <taxon>Ovalentaria</taxon>
        <taxon>Atherinomorphae</taxon>
        <taxon>Cyprinodontiformes</taxon>
        <taxon>Rivulidae</taxon>
        <taxon>Austrofundulus</taxon>
    </lineage>
</organism>
<evidence type="ECO:0000256" key="14">
    <source>
        <dbReference type="SAM" id="SignalP"/>
    </source>
</evidence>
<dbReference type="InterPro" id="IPR000483">
    <property type="entry name" value="Cys-rich_flank_reg_C"/>
</dbReference>
<evidence type="ECO:0000256" key="10">
    <source>
        <dbReference type="ARBA" id="ARBA00023136"/>
    </source>
</evidence>
<dbReference type="PANTHER" id="PTHR24365">
    <property type="entry name" value="TOLL-LIKE RECEPTOR"/>
    <property type="match status" value="1"/>
</dbReference>
<keyword evidence="6 14" id="KW-0732">Signal</keyword>
<evidence type="ECO:0000256" key="9">
    <source>
        <dbReference type="ARBA" id="ARBA00022989"/>
    </source>
</evidence>
<evidence type="ECO:0000313" key="19">
    <source>
        <dbReference type="RefSeq" id="XP_013870412.1"/>
    </source>
</evidence>
<evidence type="ECO:0000256" key="7">
    <source>
        <dbReference type="ARBA" id="ARBA00022737"/>
    </source>
</evidence>
<evidence type="ECO:0000256" key="1">
    <source>
        <dbReference type="ARBA" id="ARBA00004167"/>
    </source>
</evidence>
<dbReference type="GO" id="GO:0038023">
    <property type="term" value="F:signaling receptor activity"/>
    <property type="evidence" value="ECO:0007669"/>
    <property type="project" value="TreeGrafter"/>
</dbReference>
<keyword evidence="3" id="KW-0399">Innate immunity</keyword>
<dbReference type="InterPro" id="IPR003591">
    <property type="entry name" value="Leu-rich_rpt_typical-subtyp"/>
</dbReference>
<dbReference type="SMART" id="SM00082">
    <property type="entry name" value="LRRCT"/>
    <property type="match status" value="1"/>
</dbReference>
<dbReference type="SMART" id="SM00369">
    <property type="entry name" value="LRR_TYP"/>
    <property type="match status" value="3"/>
</dbReference>
<accession>A0A2I4BRP0</accession>
<feature type="domain" description="LRRCT" evidence="15">
    <location>
        <begin position="222"/>
        <end position="275"/>
    </location>
</feature>
<comment type="similarity">
    <text evidence="2">Belongs to the Toll-like receptor family.</text>
</comment>
<dbReference type="InterPro" id="IPR032675">
    <property type="entry name" value="LRR_dom_sf"/>
</dbReference>
<dbReference type="Proteomes" id="UP000192220">
    <property type="component" value="Unplaced"/>
</dbReference>
<dbReference type="GO" id="GO:0007165">
    <property type="term" value="P:signal transduction"/>
    <property type="evidence" value="ECO:0007669"/>
    <property type="project" value="TreeGrafter"/>
</dbReference>
<dbReference type="RefSeq" id="XP_013870410.1">
    <property type="nucleotide sequence ID" value="XM_014014956.1"/>
</dbReference>
<evidence type="ECO:0000313" key="18">
    <source>
        <dbReference type="RefSeq" id="XP_013870411.1"/>
    </source>
</evidence>
<dbReference type="RefSeq" id="XP_013870411.1">
    <property type="nucleotide sequence ID" value="XM_014014957.1"/>
</dbReference>
<dbReference type="PROSITE" id="PS51450">
    <property type="entry name" value="LRR"/>
    <property type="match status" value="1"/>
</dbReference>
<feature type="signal peptide" evidence="14">
    <location>
        <begin position="1"/>
        <end position="36"/>
    </location>
</feature>
<gene>
    <name evidence="17 18 19" type="primary">LOC106522097</name>
</gene>
<evidence type="ECO:0000256" key="2">
    <source>
        <dbReference type="ARBA" id="ARBA00009634"/>
    </source>
</evidence>
<reference evidence="17 18" key="1">
    <citation type="submission" date="2025-04" db="UniProtKB">
        <authorList>
            <consortium name="RefSeq"/>
        </authorList>
    </citation>
    <scope>IDENTIFICATION</scope>
    <source>
        <strain evidence="17 18">Quisiro</strain>
        <tissue evidence="17 18">Liver</tissue>
    </source>
</reference>
<dbReference type="RefSeq" id="XP_013870412.1">
    <property type="nucleotide sequence ID" value="XM_014014958.1"/>
</dbReference>
<dbReference type="InterPro" id="IPR001611">
    <property type="entry name" value="Leu-rich_rpt"/>
</dbReference>
<evidence type="ECO:0000313" key="16">
    <source>
        <dbReference type="Proteomes" id="UP000192220"/>
    </source>
</evidence>
<keyword evidence="5 13" id="KW-0812">Transmembrane</keyword>
<keyword evidence="8" id="KW-0391">Immunity</keyword>
<dbReference type="Gene3D" id="3.80.10.10">
    <property type="entry name" value="Ribonuclease Inhibitor"/>
    <property type="match status" value="2"/>
</dbReference>
<dbReference type="OrthoDB" id="1600340at2759"/>
<protein>
    <submittedName>
        <fullName evidence="17 18">Leucine-rich repeat and transmembrane domain-containing protein 2-like</fullName>
    </submittedName>
</protein>
<evidence type="ECO:0000256" key="4">
    <source>
        <dbReference type="ARBA" id="ARBA00022614"/>
    </source>
</evidence>
<feature type="chain" id="PRO_5014289895" evidence="14">
    <location>
        <begin position="37"/>
        <end position="397"/>
    </location>
</feature>